<dbReference type="InterPro" id="IPR045480">
    <property type="entry name" value="fvmX1"/>
</dbReference>
<organism evidence="2 3">
    <name type="scientific">Actinocrispum wychmicini</name>
    <dbReference type="NCBI Taxonomy" id="1213861"/>
    <lineage>
        <taxon>Bacteria</taxon>
        <taxon>Bacillati</taxon>
        <taxon>Actinomycetota</taxon>
        <taxon>Actinomycetes</taxon>
        <taxon>Pseudonocardiales</taxon>
        <taxon>Pseudonocardiaceae</taxon>
        <taxon>Actinocrispum</taxon>
    </lineage>
</organism>
<evidence type="ECO:0000313" key="3">
    <source>
        <dbReference type="Proteomes" id="UP000295680"/>
    </source>
</evidence>
<dbReference type="Pfam" id="PF19998">
    <property type="entry name" value="fvmX1"/>
    <property type="match status" value="1"/>
</dbReference>
<protein>
    <recommendedName>
        <fullName evidence="1">FtsH ternary system domain-containing protein</fullName>
    </recommendedName>
</protein>
<sequence length="275" mass="29962">MTAADTARHILSWAASDMTDAMPEGDLADGEDLAAPDAESLRLVGRLASVTAARLRLEPPVLGDKRPPSAGAAVVAAAVGAFRHERARALLGVLRPPTRVADLLAFHGVVAPAVKLLPHLGDQLRDLSPLTGVLDRPGPRTTASCESLLDRLRTDPTARAMIVLRFAMPSDSPEQSQWRGECLAYTRHEDPDFVVDVYETALLHYGREHEIRARIAWRHVLGAGPDDPALPTAAWWRALAELEAAEPDLIRGRTALERRRVGTNLFRRVQSREAA</sequence>
<dbReference type="RefSeq" id="WP_132123854.1">
    <property type="nucleotide sequence ID" value="NZ_SLWS01000011.1"/>
</dbReference>
<keyword evidence="3" id="KW-1185">Reference proteome</keyword>
<dbReference type="OrthoDB" id="581431at2"/>
<accession>A0A4R2J386</accession>
<evidence type="ECO:0000259" key="1">
    <source>
        <dbReference type="Pfam" id="PF19998"/>
    </source>
</evidence>
<feature type="domain" description="FtsH ternary system" evidence="1">
    <location>
        <begin position="22"/>
        <end position="275"/>
    </location>
</feature>
<reference evidence="2 3" key="1">
    <citation type="submission" date="2019-03" db="EMBL/GenBank/DDBJ databases">
        <title>Genomic Encyclopedia of Type Strains, Phase IV (KMG-IV): sequencing the most valuable type-strain genomes for metagenomic binning, comparative biology and taxonomic classification.</title>
        <authorList>
            <person name="Goeker M."/>
        </authorList>
    </citation>
    <scope>NUCLEOTIDE SEQUENCE [LARGE SCALE GENOMIC DNA]</scope>
    <source>
        <strain evidence="2 3">DSM 45934</strain>
    </source>
</reference>
<comment type="caution">
    <text evidence="2">The sequence shown here is derived from an EMBL/GenBank/DDBJ whole genome shotgun (WGS) entry which is preliminary data.</text>
</comment>
<dbReference type="Proteomes" id="UP000295680">
    <property type="component" value="Unassembled WGS sequence"/>
</dbReference>
<name>A0A4R2J386_9PSEU</name>
<gene>
    <name evidence="2" type="ORF">EV192_11177</name>
</gene>
<dbReference type="EMBL" id="SLWS01000011">
    <property type="protein sequence ID" value="TCO52883.1"/>
    <property type="molecule type" value="Genomic_DNA"/>
</dbReference>
<dbReference type="AlphaFoldDB" id="A0A4R2J386"/>
<evidence type="ECO:0000313" key="2">
    <source>
        <dbReference type="EMBL" id="TCO52883.1"/>
    </source>
</evidence>
<proteinExistence type="predicted"/>